<dbReference type="InterPro" id="IPR011009">
    <property type="entry name" value="Kinase-like_dom_sf"/>
</dbReference>
<proteinExistence type="predicted"/>
<dbReference type="Pfam" id="PF00069">
    <property type="entry name" value="Pkinase"/>
    <property type="match status" value="1"/>
</dbReference>
<evidence type="ECO:0000259" key="1">
    <source>
        <dbReference type="PROSITE" id="PS50011"/>
    </source>
</evidence>
<dbReference type="SMART" id="SM00220">
    <property type="entry name" value="S_TKc"/>
    <property type="match status" value="1"/>
</dbReference>
<dbReference type="GO" id="GO:0005524">
    <property type="term" value="F:ATP binding"/>
    <property type="evidence" value="ECO:0007669"/>
    <property type="project" value="InterPro"/>
</dbReference>
<dbReference type="PROSITE" id="PS50011">
    <property type="entry name" value="PROTEIN_KINASE_DOM"/>
    <property type="match status" value="1"/>
</dbReference>
<name>A0AAJ0GDI1_9PEZI</name>
<keyword evidence="3" id="KW-1185">Reference proteome</keyword>
<evidence type="ECO:0000313" key="3">
    <source>
        <dbReference type="Proteomes" id="UP001271007"/>
    </source>
</evidence>
<dbReference type="GO" id="GO:0004672">
    <property type="term" value="F:protein kinase activity"/>
    <property type="evidence" value="ECO:0007669"/>
    <property type="project" value="InterPro"/>
</dbReference>
<sequence>MEGYERLDSHGYTSTIYRLPGQPPRVCKAFNVDCIDTMFPVERAAYQRFAAHEQPRSILQYYGVHETIPAGIILELAPKQDVHAYLWDLKHQHGTSLDSATLYRWAAQAAEALEFAHSVGVFNSDIHCVNLFLDDDLNLKVGDWAGASIDGSRPMCTYRLRHRLFEADGTDVTRTKGVGPSTEIFALGTAIYYMVTVQDPWPDLREGDDQEEIKRKLIEQEFPDTKMLPDLGEVCRRCWHIEFKTMREVKQAIEAERDQRFSTTAAIHLV</sequence>
<feature type="domain" description="Protein kinase" evidence="1">
    <location>
        <begin position="1"/>
        <end position="270"/>
    </location>
</feature>
<dbReference type="SUPFAM" id="SSF56112">
    <property type="entry name" value="Protein kinase-like (PK-like)"/>
    <property type="match status" value="1"/>
</dbReference>
<dbReference type="Proteomes" id="UP001271007">
    <property type="component" value="Unassembled WGS sequence"/>
</dbReference>
<protein>
    <recommendedName>
        <fullName evidence="1">Protein kinase domain-containing protein</fullName>
    </recommendedName>
</protein>
<organism evidence="2 3">
    <name type="scientific">Extremus antarcticus</name>
    <dbReference type="NCBI Taxonomy" id="702011"/>
    <lineage>
        <taxon>Eukaryota</taxon>
        <taxon>Fungi</taxon>
        <taxon>Dikarya</taxon>
        <taxon>Ascomycota</taxon>
        <taxon>Pezizomycotina</taxon>
        <taxon>Dothideomycetes</taxon>
        <taxon>Dothideomycetidae</taxon>
        <taxon>Mycosphaerellales</taxon>
        <taxon>Extremaceae</taxon>
        <taxon>Extremus</taxon>
    </lineage>
</organism>
<reference evidence="2" key="1">
    <citation type="submission" date="2023-04" db="EMBL/GenBank/DDBJ databases">
        <title>Black Yeasts Isolated from many extreme environments.</title>
        <authorList>
            <person name="Coleine C."/>
            <person name="Stajich J.E."/>
            <person name="Selbmann L."/>
        </authorList>
    </citation>
    <scope>NUCLEOTIDE SEQUENCE</scope>
    <source>
        <strain evidence="2">CCFEE 5312</strain>
    </source>
</reference>
<gene>
    <name evidence="2" type="ORF">LTR09_006341</name>
</gene>
<dbReference type="InterPro" id="IPR000719">
    <property type="entry name" value="Prot_kinase_dom"/>
</dbReference>
<dbReference type="Gene3D" id="1.10.510.10">
    <property type="entry name" value="Transferase(Phosphotransferase) domain 1"/>
    <property type="match status" value="1"/>
</dbReference>
<dbReference type="AlphaFoldDB" id="A0AAJ0GDI1"/>
<dbReference type="EMBL" id="JAWDJX010000020">
    <property type="protein sequence ID" value="KAK3052487.1"/>
    <property type="molecule type" value="Genomic_DNA"/>
</dbReference>
<accession>A0AAJ0GDI1</accession>
<evidence type="ECO:0000313" key="2">
    <source>
        <dbReference type="EMBL" id="KAK3052487.1"/>
    </source>
</evidence>
<comment type="caution">
    <text evidence="2">The sequence shown here is derived from an EMBL/GenBank/DDBJ whole genome shotgun (WGS) entry which is preliminary data.</text>
</comment>